<gene>
    <name evidence="5" type="ORF">GYA93_01525</name>
</gene>
<dbReference type="SMART" id="SM00822">
    <property type="entry name" value="PKS_KR"/>
    <property type="match status" value="1"/>
</dbReference>
<evidence type="ECO:0000256" key="2">
    <source>
        <dbReference type="ARBA" id="ARBA00023002"/>
    </source>
</evidence>
<dbReference type="FunFam" id="3.40.50.720:FF:000084">
    <property type="entry name" value="Short-chain dehydrogenase reductase"/>
    <property type="match status" value="1"/>
</dbReference>
<dbReference type="PANTHER" id="PTHR24321:SF8">
    <property type="entry name" value="ESTRADIOL 17-BETA-DEHYDROGENASE 8-RELATED"/>
    <property type="match status" value="1"/>
</dbReference>
<evidence type="ECO:0000313" key="6">
    <source>
        <dbReference type="Proteomes" id="UP000466307"/>
    </source>
</evidence>
<proteinExistence type="inferred from homology"/>
<comment type="similarity">
    <text evidence="1">Belongs to the short-chain dehydrogenases/reductases (SDR) family.</text>
</comment>
<dbReference type="CDD" id="cd05233">
    <property type="entry name" value="SDR_c"/>
    <property type="match status" value="1"/>
</dbReference>
<dbReference type="InterPro" id="IPR020904">
    <property type="entry name" value="Sc_DH/Rdtase_CS"/>
</dbReference>
<accession>A0A7K3LJ81</accession>
<dbReference type="InterPro" id="IPR002347">
    <property type="entry name" value="SDR_fam"/>
</dbReference>
<dbReference type="Pfam" id="PF13561">
    <property type="entry name" value="adh_short_C2"/>
    <property type="match status" value="1"/>
</dbReference>
<reference evidence="5 6" key="1">
    <citation type="submission" date="2020-01" db="EMBL/GenBank/DDBJ databases">
        <title>Investigation of new actinobacteria for the biodesulphurisation of diesel fuel.</title>
        <authorList>
            <person name="Athi Narayanan S.M."/>
        </authorList>
    </citation>
    <scope>NUCLEOTIDE SEQUENCE [LARGE SCALE GENOMIC DNA]</scope>
    <source>
        <strain evidence="5 6">213E</strain>
    </source>
</reference>
<dbReference type="InterPro" id="IPR057326">
    <property type="entry name" value="KR_dom"/>
</dbReference>
<dbReference type="AlphaFoldDB" id="A0A7K3LJ81"/>
<evidence type="ECO:0000256" key="1">
    <source>
        <dbReference type="ARBA" id="ARBA00006484"/>
    </source>
</evidence>
<dbReference type="Proteomes" id="UP000466307">
    <property type="component" value="Unassembled WGS sequence"/>
</dbReference>
<sequence>MTNVSTPPQRALVTGAASGIGKAIATEVIAQGGRVLAFDLDAEAMALGAKEFGDAYVPFAGSVTDPEVVEEAVAHAEVQLEGPLDSLFNVAGALRPAPIVDLTVEDWDFTIDVVLRGVFLCTKYAATSMIAGGKGGAIVNIASVNAHMPLYAGSAYAAGKAGVEMFSKNAALELARHDIRVNTVLPGLVDTPMAGFIIQNDGIMGEFNENAVIKRPANPSELAKPSVFLASSAASYVTGTSLVVDGGYEIGGYPDLSRYL</sequence>
<name>A0A7K3LJ81_9ACTN</name>
<keyword evidence="2" id="KW-0560">Oxidoreductase</keyword>
<dbReference type="EMBL" id="JAADZU010000003">
    <property type="protein sequence ID" value="NDK88270.1"/>
    <property type="molecule type" value="Genomic_DNA"/>
</dbReference>
<dbReference type="InterPro" id="IPR036291">
    <property type="entry name" value="NAD(P)-bd_dom_sf"/>
</dbReference>
<comment type="caution">
    <text evidence="5">The sequence shown here is derived from an EMBL/GenBank/DDBJ whole genome shotgun (WGS) entry which is preliminary data.</text>
</comment>
<dbReference type="GO" id="GO:0016491">
    <property type="term" value="F:oxidoreductase activity"/>
    <property type="evidence" value="ECO:0007669"/>
    <property type="project" value="UniProtKB-KW"/>
</dbReference>
<keyword evidence="6" id="KW-1185">Reference proteome</keyword>
<protein>
    <submittedName>
        <fullName evidence="5">SDR family oxidoreductase</fullName>
    </submittedName>
</protein>
<evidence type="ECO:0000256" key="3">
    <source>
        <dbReference type="ARBA" id="ARBA00023027"/>
    </source>
</evidence>
<dbReference type="SUPFAM" id="SSF51735">
    <property type="entry name" value="NAD(P)-binding Rossmann-fold domains"/>
    <property type="match status" value="1"/>
</dbReference>
<organism evidence="5 6">
    <name type="scientific">Gordonia desulfuricans</name>
    <dbReference type="NCBI Taxonomy" id="89051"/>
    <lineage>
        <taxon>Bacteria</taxon>
        <taxon>Bacillati</taxon>
        <taxon>Actinomycetota</taxon>
        <taxon>Actinomycetes</taxon>
        <taxon>Mycobacteriales</taxon>
        <taxon>Gordoniaceae</taxon>
        <taxon>Gordonia</taxon>
    </lineage>
</organism>
<feature type="domain" description="Ketoreductase" evidence="4">
    <location>
        <begin position="9"/>
        <end position="207"/>
    </location>
</feature>
<dbReference type="RefSeq" id="WP_059036873.1">
    <property type="nucleotide sequence ID" value="NZ_JAADZU010000003.1"/>
</dbReference>
<dbReference type="PANTHER" id="PTHR24321">
    <property type="entry name" value="DEHYDROGENASES, SHORT CHAIN"/>
    <property type="match status" value="1"/>
</dbReference>
<keyword evidence="3" id="KW-0520">NAD</keyword>
<dbReference type="Gene3D" id="3.40.50.720">
    <property type="entry name" value="NAD(P)-binding Rossmann-like Domain"/>
    <property type="match status" value="1"/>
</dbReference>
<dbReference type="PRINTS" id="PR00081">
    <property type="entry name" value="GDHRDH"/>
</dbReference>
<dbReference type="PROSITE" id="PS00061">
    <property type="entry name" value="ADH_SHORT"/>
    <property type="match status" value="1"/>
</dbReference>
<evidence type="ECO:0000313" key="5">
    <source>
        <dbReference type="EMBL" id="NDK88270.1"/>
    </source>
</evidence>
<evidence type="ECO:0000259" key="4">
    <source>
        <dbReference type="SMART" id="SM00822"/>
    </source>
</evidence>
<dbReference type="PRINTS" id="PR00080">
    <property type="entry name" value="SDRFAMILY"/>
</dbReference>